<comment type="caution">
    <text evidence="2">The sequence shown here is derived from an EMBL/GenBank/DDBJ whole genome shotgun (WGS) entry which is preliminary data.</text>
</comment>
<feature type="region of interest" description="Disordered" evidence="1">
    <location>
        <begin position="254"/>
        <end position="309"/>
    </location>
</feature>
<dbReference type="EMBL" id="JAPWTJ010000034">
    <property type="protein sequence ID" value="KAJ8984504.1"/>
    <property type="molecule type" value="Genomic_DNA"/>
</dbReference>
<evidence type="ECO:0000313" key="3">
    <source>
        <dbReference type="Proteomes" id="UP001162164"/>
    </source>
</evidence>
<reference evidence="2" key="1">
    <citation type="journal article" date="2023" name="Insect Mol. Biol.">
        <title>Genome sequencing provides insights into the evolution of gene families encoding plant cell wall-degrading enzymes in longhorned beetles.</title>
        <authorList>
            <person name="Shin N.R."/>
            <person name="Okamura Y."/>
            <person name="Kirsch R."/>
            <person name="Pauchet Y."/>
        </authorList>
    </citation>
    <scope>NUCLEOTIDE SEQUENCE</scope>
    <source>
        <strain evidence="2">MMC_N1</strain>
    </source>
</reference>
<keyword evidence="3" id="KW-1185">Reference proteome</keyword>
<evidence type="ECO:0000313" key="2">
    <source>
        <dbReference type="EMBL" id="KAJ8984504.1"/>
    </source>
</evidence>
<feature type="compositionally biased region" description="Gly residues" evidence="1">
    <location>
        <begin position="296"/>
        <end position="307"/>
    </location>
</feature>
<evidence type="ECO:0000256" key="1">
    <source>
        <dbReference type="SAM" id="MobiDB-lite"/>
    </source>
</evidence>
<feature type="compositionally biased region" description="Acidic residues" evidence="1">
    <location>
        <begin position="99"/>
        <end position="115"/>
    </location>
</feature>
<gene>
    <name evidence="2" type="ORF">NQ317_014594</name>
</gene>
<feature type="compositionally biased region" description="Acidic residues" evidence="1">
    <location>
        <begin position="261"/>
        <end position="271"/>
    </location>
</feature>
<feature type="region of interest" description="Disordered" evidence="1">
    <location>
        <begin position="183"/>
        <end position="206"/>
    </location>
</feature>
<feature type="compositionally biased region" description="Low complexity" evidence="1">
    <location>
        <begin position="183"/>
        <end position="197"/>
    </location>
</feature>
<accession>A0ABQ9K3R4</accession>
<feature type="compositionally biased region" description="Gly residues" evidence="1">
    <location>
        <begin position="79"/>
        <end position="88"/>
    </location>
</feature>
<feature type="region of interest" description="Disordered" evidence="1">
    <location>
        <begin position="79"/>
        <end position="121"/>
    </location>
</feature>
<protein>
    <submittedName>
        <fullName evidence="2">Uncharacterized protein</fullName>
    </submittedName>
</protein>
<organism evidence="2 3">
    <name type="scientific">Molorchus minor</name>
    <dbReference type="NCBI Taxonomy" id="1323400"/>
    <lineage>
        <taxon>Eukaryota</taxon>
        <taxon>Metazoa</taxon>
        <taxon>Ecdysozoa</taxon>
        <taxon>Arthropoda</taxon>
        <taxon>Hexapoda</taxon>
        <taxon>Insecta</taxon>
        <taxon>Pterygota</taxon>
        <taxon>Neoptera</taxon>
        <taxon>Endopterygota</taxon>
        <taxon>Coleoptera</taxon>
        <taxon>Polyphaga</taxon>
        <taxon>Cucujiformia</taxon>
        <taxon>Chrysomeloidea</taxon>
        <taxon>Cerambycidae</taxon>
        <taxon>Lamiinae</taxon>
        <taxon>Monochamini</taxon>
        <taxon>Molorchus</taxon>
    </lineage>
</organism>
<sequence>MMCGSGTSSGGTGDGGNGLTNILSNIDLPGLLRGVNSFVKVVGVFCPPLSQVLDNVIQNVTSTAFRIFGSAILRSGGLGGGNRGGGGQRVSVVLPTFPPDEDDDEDDDSNNDTDADINSATTSESVGFNADLLSRQGFDESSDSKSSSSPLVLSGSASFGASASADADSNAAISVSDIRLPSNTEEVSNSETTTIISGPNEETEPPSTLFTVRLASFRTSFSKHPLSSHLALILARRGCSPADEESNVVAKRHVRVPREAEAEEEEEDQDGAESAPQPAEDVNIDDQDRNKRYLPFGGGAEGHGASAGSGNFLFDIIRVSNGS</sequence>
<dbReference type="Proteomes" id="UP001162164">
    <property type="component" value="Unassembled WGS sequence"/>
</dbReference>
<name>A0ABQ9K3R4_9CUCU</name>
<proteinExistence type="predicted"/>